<dbReference type="OrthoDB" id="9805455at2"/>
<evidence type="ECO:0000256" key="12">
    <source>
        <dbReference type="ARBA" id="ARBA00022917"/>
    </source>
</evidence>
<dbReference type="SMART" id="SM00896">
    <property type="entry name" value="FDX-ACB"/>
    <property type="match status" value="1"/>
</dbReference>
<dbReference type="EMBL" id="AECS01000037">
    <property type="protein sequence ID" value="EFQ03941.1"/>
    <property type="molecule type" value="Genomic_DNA"/>
</dbReference>
<evidence type="ECO:0000256" key="14">
    <source>
        <dbReference type="ARBA" id="ARBA00049255"/>
    </source>
</evidence>
<comment type="catalytic activity">
    <reaction evidence="14 15">
        <text>tRNA(Phe) + L-phenylalanine + ATP = L-phenylalanyl-tRNA(Phe) + AMP + diphosphate + H(+)</text>
        <dbReference type="Rhea" id="RHEA:19413"/>
        <dbReference type="Rhea" id="RHEA-COMP:9668"/>
        <dbReference type="Rhea" id="RHEA-COMP:9699"/>
        <dbReference type="ChEBI" id="CHEBI:15378"/>
        <dbReference type="ChEBI" id="CHEBI:30616"/>
        <dbReference type="ChEBI" id="CHEBI:33019"/>
        <dbReference type="ChEBI" id="CHEBI:58095"/>
        <dbReference type="ChEBI" id="CHEBI:78442"/>
        <dbReference type="ChEBI" id="CHEBI:78531"/>
        <dbReference type="ChEBI" id="CHEBI:456215"/>
        <dbReference type="EC" id="6.1.1.20"/>
    </reaction>
</comment>
<dbReference type="InterPro" id="IPR036690">
    <property type="entry name" value="Fdx_antiC-bd_sf"/>
</dbReference>
<feature type="domain" description="TRNA-binding" evidence="17">
    <location>
        <begin position="41"/>
        <end position="155"/>
    </location>
</feature>
<dbReference type="InterPro" id="IPR045864">
    <property type="entry name" value="aa-tRNA-synth_II/BPL/LPL"/>
</dbReference>
<dbReference type="InterPro" id="IPR020825">
    <property type="entry name" value="Phe-tRNA_synthase-like_B3/B4"/>
</dbReference>
<dbReference type="NCBIfam" id="NF045760">
    <property type="entry name" value="YtpR"/>
    <property type="match status" value="1"/>
</dbReference>
<feature type="domain" description="B5" evidence="19">
    <location>
        <begin position="409"/>
        <end position="484"/>
    </location>
</feature>
<evidence type="ECO:0000256" key="8">
    <source>
        <dbReference type="ARBA" id="ARBA00022741"/>
    </source>
</evidence>
<dbReference type="Gene3D" id="3.30.56.10">
    <property type="match status" value="2"/>
</dbReference>
<evidence type="ECO:0000256" key="3">
    <source>
        <dbReference type="ARBA" id="ARBA00011209"/>
    </source>
</evidence>
<dbReference type="SUPFAM" id="SSF54991">
    <property type="entry name" value="Anticodon-binding domain of PheRS"/>
    <property type="match status" value="1"/>
</dbReference>
<dbReference type="InterPro" id="IPR033714">
    <property type="entry name" value="tRNA_bind_bactPheRS"/>
</dbReference>
<dbReference type="InterPro" id="IPR041616">
    <property type="entry name" value="PheRS_beta_core"/>
</dbReference>
<keyword evidence="9 15" id="KW-0067">ATP-binding</keyword>
<dbReference type="SUPFAM" id="SSF46955">
    <property type="entry name" value="Putative DNA-binding domain"/>
    <property type="match status" value="1"/>
</dbReference>
<gene>
    <name evidence="15 20" type="primary">pheT</name>
    <name evidence="20" type="ORF">HMPREF9429_01124</name>
</gene>
<dbReference type="AlphaFoldDB" id="E2ZD20"/>
<dbReference type="SUPFAM" id="SSF55681">
    <property type="entry name" value="Class II aaRS and biotin synthetases"/>
    <property type="match status" value="1"/>
</dbReference>
<evidence type="ECO:0000256" key="11">
    <source>
        <dbReference type="ARBA" id="ARBA00022884"/>
    </source>
</evidence>
<dbReference type="InterPro" id="IPR005146">
    <property type="entry name" value="B3/B4_tRNA-bd"/>
</dbReference>
<dbReference type="EC" id="6.1.1.20" evidence="15"/>
<evidence type="ECO:0000256" key="6">
    <source>
        <dbReference type="ARBA" id="ARBA00022598"/>
    </source>
</evidence>
<dbReference type="GO" id="GO:0016740">
    <property type="term" value="F:transferase activity"/>
    <property type="evidence" value="ECO:0007669"/>
    <property type="project" value="UniProtKB-ARBA"/>
</dbReference>
<feature type="binding site" evidence="15">
    <location>
        <position position="468"/>
    </location>
    <ligand>
        <name>Mg(2+)</name>
        <dbReference type="ChEBI" id="CHEBI:18420"/>
        <note>shared with alpha subunit</note>
    </ligand>
</feature>
<dbReference type="SMART" id="SM00873">
    <property type="entry name" value="B3_4"/>
    <property type="match status" value="1"/>
</dbReference>
<keyword evidence="10 15" id="KW-0460">Magnesium</keyword>
<dbReference type="GO" id="GO:0140096">
    <property type="term" value="F:catalytic activity, acting on a protein"/>
    <property type="evidence" value="ECO:0007669"/>
    <property type="project" value="UniProtKB-ARBA"/>
</dbReference>
<dbReference type="InterPro" id="IPR005147">
    <property type="entry name" value="tRNA_synthase_B5-dom"/>
</dbReference>
<dbReference type="Pfam" id="PF01588">
    <property type="entry name" value="tRNA_bind"/>
    <property type="match status" value="1"/>
</dbReference>
<reference evidence="20 21" key="1">
    <citation type="submission" date="2010-08" db="EMBL/GenBank/DDBJ databases">
        <authorList>
            <person name="Weinstock G."/>
            <person name="Sodergren E."/>
            <person name="Clifton S."/>
            <person name="Fulton L."/>
            <person name="Fulton B."/>
            <person name="Courtney L."/>
            <person name="Fronick C."/>
            <person name="Harrison M."/>
            <person name="Strong C."/>
            <person name="Farmer C."/>
            <person name="Delahaunty K."/>
            <person name="Markovic C."/>
            <person name="Hall O."/>
            <person name="Minx P."/>
            <person name="Tomlinson C."/>
            <person name="Mitreva M."/>
            <person name="Hou S."/>
            <person name="Chen J."/>
            <person name="Wollam A."/>
            <person name="Pepin K.H."/>
            <person name="Johnson M."/>
            <person name="Bhonagiri V."/>
            <person name="Zhang X."/>
            <person name="Suruliraj S."/>
            <person name="Warren W."/>
            <person name="Chinwalla A."/>
            <person name="Mardis E.R."/>
            <person name="Wilson R.K."/>
        </authorList>
    </citation>
    <scope>NUCLEOTIDE SEQUENCE [LARGE SCALE GENOMIC DNA]</scope>
    <source>
        <strain evidence="20 21">F0359</strain>
    </source>
</reference>
<dbReference type="Pfam" id="PF03484">
    <property type="entry name" value="B5"/>
    <property type="match status" value="1"/>
</dbReference>
<evidence type="ECO:0000256" key="5">
    <source>
        <dbReference type="ARBA" id="ARBA00022555"/>
    </source>
</evidence>
<dbReference type="GO" id="GO:0000287">
    <property type="term" value="F:magnesium ion binding"/>
    <property type="evidence" value="ECO:0007669"/>
    <property type="project" value="UniProtKB-UniRule"/>
</dbReference>
<evidence type="ECO:0000256" key="9">
    <source>
        <dbReference type="ARBA" id="ARBA00022840"/>
    </source>
</evidence>
<evidence type="ECO:0000256" key="4">
    <source>
        <dbReference type="ARBA" id="ARBA00022490"/>
    </source>
</evidence>
<evidence type="ECO:0000259" key="17">
    <source>
        <dbReference type="PROSITE" id="PS50886"/>
    </source>
</evidence>
<dbReference type="Pfam" id="PF03483">
    <property type="entry name" value="B3_4"/>
    <property type="match status" value="1"/>
</dbReference>
<dbReference type="InterPro" id="IPR002547">
    <property type="entry name" value="tRNA-bd_dom"/>
</dbReference>
<dbReference type="PANTHER" id="PTHR10947">
    <property type="entry name" value="PHENYLALANYL-TRNA SYNTHETASE BETA CHAIN AND LEUCINE-RICH REPEAT-CONTAINING PROTEIN 47"/>
    <property type="match status" value="1"/>
</dbReference>
<dbReference type="PROSITE" id="PS51447">
    <property type="entry name" value="FDX_ACB"/>
    <property type="match status" value="1"/>
</dbReference>
<evidence type="ECO:0000256" key="16">
    <source>
        <dbReference type="PROSITE-ProRule" id="PRU00209"/>
    </source>
</evidence>
<dbReference type="RefSeq" id="WP_006942243.1">
    <property type="nucleotide sequence ID" value="NZ_GL538208.1"/>
</dbReference>
<comment type="cofactor">
    <cofactor evidence="15">
        <name>Mg(2+)</name>
        <dbReference type="ChEBI" id="CHEBI:18420"/>
    </cofactor>
    <text evidence="15">Binds 2 magnesium ions per tetramer.</text>
</comment>
<accession>E2ZD20</accession>
<dbReference type="GO" id="GO:0009328">
    <property type="term" value="C:phenylalanine-tRNA ligase complex"/>
    <property type="evidence" value="ECO:0007669"/>
    <property type="project" value="TreeGrafter"/>
</dbReference>
<dbReference type="FunFam" id="2.40.50.140:FF:000045">
    <property type="entry name" value="Phenylalanine--tRNA ligase beta subunit"/>
    <property type="match status" value="1"/>
</dbReference>
<evidence type="ECO:0000259" key="19">
    <source>
        <dbReference type="PROSITE" id="PS51483"/>
    </source>
</evidence>
<dbReference type="CDD" id="cd00769">
    <property type="entry name" value="PheRS_beta_core"/>
    <property type="match status" value="1"/>
</dbReference>
<protein>
    <recommendedName>
        <fullName evidence="15">Phenylalanine--tRNA ligase beta subunit</fullName>
        <ecNumber evidence="15">6.1.1.20</ecNumber>
    </recommendedName>
    <alternativeName>
        <fullName evidence="15">Phenylalanyl-tRNA synthetase beta subunit</fullName>
        <shortName evidence="15">PheRS</shortName>
    </alternativeName>
</protein>
<dbReference type="PROSITE" id="PS51483">
    <property type="entry name" value="B5"/>
    <property type="match status" value="1"/>
</dbReference>
<dbReference type="PROSITE" id="PS50886">
    <property type="entry name" value="TRBD"/>
    <property type="match status" value="1"/>
</dbReference>
<dbReference type="Pfam" id="PF03147">
    <property type="entry name" value="FDX-ACB"/>
    <property type="match status" value="1"/>
</dbReference>
<dbReference type="InterPro" id="IPR004532">
    <property type="entry name" value="Phe-tRNA-ligase_IIc_bsu_bact"/>
</dbReference>
<dbReference type="PANTHER" id="PTHR10947:SF0">
    <property type="entry name" value="PHENYLALANINE--TRNA LIGASE BETA SUBUNIT"/>
    <property type="match status" value="1"/>
</dbReference>
<dbReference type="FunFam" id="3.50.40.10:FF:000001">
    <property type="entry name" value="Phenylalanine--tRNA ligase beta subunit"/>
    <property type="match status" value="1"/>
</dbReference>
<dbReference type="InterPro" id="IPR005121">
    <property type="entry name" value="Fdx_antiC-bd"/>
</dbReference>
<dbReference type="Gene3D" id="3.30.70.380">
    <property type="entry name" value="Ferrodoxin-fold anticodon-binding domain"/>
    <property type="match status" value="1"/>
</dbReference>
<dbReference type="GO" id="GO:0006432">
    <property type="term" value="P:phenylalanyl-tRNA aminoacylation"/>
    <property type="evidence" value="ECO:0007669"/>
    <property type="project" value="UniProtKB-UniRule"/>
</dbReference>
<evidence type="ECO:0000256" key="2">
    <source>
        <dbReference type="ARBA" id="ARBA00008653"/>
    </source>
</evidence>
<dbReference type="GO" id="GO:0005524">
    <property type="term" value="F:ATP binding"/>
    <property type="evidence" value="ECO:0007669"/>
    <property type="project" value="UniProtKB-UniRule"/>
</dbReference>
<dbReference type="eggNOG" id="COG0072">
    <property type="taxonomic scope" value="Bacteria"/>
</dbReference>
<comment type="caution">
    <text evidence="20">The sequence shown here is derived from an EMBL/GenBank/DDBJ whole genome shotgun (WGS) entry which is preliminary data.</text>
</comment>
<evidence type="ECO:0000259" key="18">
    <source>
        <dbReference type="PROSITE" id="PS51447"/>
    </source>
</evidence>
<evidence type="ECO:0000313" key="21">
    <source>
        <dbReference type="Proteomes" id="UP000003195"/>
    </source>
</evidence>
<dbReference type="InterPro" id="IPR009061">
    <property type="entry name" value="DNA-bd_dom_put_sf"/>
</dbReference>
<keyword evidence="13 15" id="KW-0030">Aminoacyl-tRNA synthetase</keyword>
<dbReference type="InterPro" id="IPR012340">
    <property type="entry name" value="NA-bd_OB-fold"/>
</dbReference>
<dbReference type="HAMAP" id="MF_00283">
    <property type="entry name" value="Phe_tRNA_synth_beta1"/>
    <property type="match status" value="1"/>
</dbReference>
<dbReference type="Gene3D" id="3.30.930.10">
    <property type="entry name" value="Bira Bifunctional Protein, Domain 2"/>
    <property type="match status" value="1"/>
</dbReference>
<feature type="binding site" evidence="15">
    <location>
        <position position="462"/>
    </location>
    <ligand>
        <name>Mg(2+)</name>
        <dbReference type="ChEBI" id="CHEBI:18420"/>
        <note>shared with alpha subunit</note>
    </ligand>
</feature>
<feature type="binding site" evidence="15">
    <location>
        <position position="472"/>
    </location>
    <ligand>
        <name>Mg(2+)</name>
        <dbReference type="ChEBI" id="CHEBI:18420"/>
        <note>shared with alpha subunit</note>
    </ligand>
</feature>
<dbReference type="Pfam" id="PF17759">
    <property type="entry name" value="tRNA_synthFbeta"/>
    <property type="match status" value="1"/>
</dbReference>
<dbReference type="HOGENOM" id="CLU_016891_0_0_9"/>
<keyword evidence="4 15" id="KW-0963">Cytoplasm</keyword>
<comment type="subunit">
    <text evidence="3 15">Tetramer of two alpha and two beta subunits.</text>
</comment>
<sequence>MKSSFEWMQDYVTIDKSRTPQEFADVLTIAGIPVEQVEYWGEDIQNVITGKITKIVPHPNADKLVICTLNMGDKELTIVTGATNVREGQIVPVAVHGAHLPGGVKIKKSKLRGETSEGMLCSAHELGLDDSLLLPEERSGIWILPEDTPVGVDAVAQTGLRDVVYEYELTPNRADCFSMVGLSREFAVLSRQEAKLPQVEVQEGSEKIDGKLKVTIDDSELCARYAARMFYNVKVGKSPFWMQQRLRKAGVRPINNVVDVTNYVMIEFGIPLHAYDYDKLAGHELIARRAKKGEKITTLDQVERQLTENMLVIADAEKASCVAGVMGGFDSEVTEETTTVVLECASFKGSSIRKTGRALGLRSEASARFERGLDSEGCVHSLNRAAQLLQQMGACEVAAGVIDEYVRPQEVRRIDFTAQRVNDFLGTDISEENMISILATLGFTTEKHDKVLTAVVPTWRIDCTEMPDIAEEVARIYGYENIQSTRPLSNISEGQEGFEHAVREHISSVLSRSGLNETVTFSFMSADSLKKLLFKEDDAHYQAVPILNPITEEFPLMRTTLLPSLMDVLVRNQAVKNDRVAIYEIASTYRPKSLPVTELVDENREITGLLYGNRTQASWPYKAEGFDFYDVKGLMEAVLTSLGIHAQLRASDYAPLHPGKAAEYVVGDTVLCRFGELHPQCVDNYDVAGPVYVFEMYLKDLLPLINLIPDYHKVGKFPALTRDLAVLVPVSAKHADLLNIIREKGGQYLEGVHLFDVYSGEQVPRGFVSLAFALTFRSAEGTLSDADIQQPVTDILEELQEKAGAKLR</sequence>
<organism evidence="20 21">
    <name type="scientific">Megasphaera micronuciformis F0359</name>
    <dbReference type="NCBI Taxonomy" id="706434"/>
    <lineage>
        <taxon>Bacteria</taxon>
        <taxon>Bacillati</taxon>
        <taxon>Bacillota</taxon>
        <taxon>Negativicutes</taxon>
        <taxon>Veillonellales</taxon>
        <taxon>Veillonellaceae</taxon>
        <taxon>Megasphaera</taxon>
    </lineage>
</organism>
<feature type="domain" description="FDX-ACB" evidence="18">
    <location>
        <begin position="715"/>
        <end position="808"/>
    </location>
</feature>
<comment type="similarity">
    <text evidence="2 15">Belongs to the phenylalanyl-tRNA synthetase beta subunit family. Type 1 subfamily.</text>
</comment>
<evidence type="ECO:0000313" key="20">
    <source>
        <dbReference type="EMBL" id="EFQ03941.1"/>
    </source>
</evidence>
<dbReference type="SUPFAM" id="SSF56037">
    <property type="entry name" value="PheT/TilS domain"/>
    <property type="match status" value="1"/>
</dbReference>
<name>E2ZD20_9FIRM</name>
<comment type="subcellular location">
    <subcellularLocation>
        <location evidence="1 15">Cytoplasm</location>
    </subcellularLocation>
</comment>
<dbReference type="GO" id="GO:0000049">
    <property type="term" value="F:tRNA binding"/>
    <property type="evidence" value="ECO:0007669"/>
    <property type="project" value="UniProtKB-UniRule"/>
</dbReference>
<feature type="binding site" evidence="15">
    <location>
        <position position="471"/>
    </location>
    <ligand>
        <name>Mg(2+)</name>
        <dbReference type="ChEBI" id="CHEBI:18420"/>
        <note>shared with alpha subunit</note>
    </ligand>
</feature>
<dbReference type="CDD" id="cd02796">
    <property type="entry name" value="tRNA_bind_bactPheRS"/>
    <property type="match status" value="1"/>
</dbReference>
<dbReference type="GO" id="GO:0004826">
    <property type="term" value="F:phenylalanine-tRNA ligase activity"/>
    <property type="evidence" value="ECO:0007669"/>
    <property type="project" value="UniProtKB-UniRule"/>
</dbReference>
<dbReference type="Proteomes" id="UP000003195">
    <property type="component" value="Unassembled WGS sequence"/>
</dbReference>
<keyword evidence="8 15" id="KW-0547">Nucleotide-binding</keyword>
<keyword evidence="11 16" id="KW-0694">RNA-binding</keyword>
<evidence type="ECO:0000256" key="1">
    <source>
        <dbReference type="ARBA" id="ARBA00004496"/>
    </source>
</evidence>
<evidence type="ECO:0000256" key="10">
    <source>
        <dbReference type="ARBA" id="ARBA00022842"/>
    </source>
</evidence>
<dbReference type="Gene3D" id="3.50.40.10">
    <property type="entry name" value="Phenylalanyl-trna Synthetase, Chain B, domain 3"/>
    <property type="match status" value="1"/>
</dbReference>
<evidence type="ECO:0000256" key="13">
    <source>
        <dbReference type="ARBA" id="ARBA00023146"/>
    </source>
</evidence>
<keyword evidence="5 16" id="KW-0820">tRNA-binding</keyword>
<dbReference type="STRING" id="706434.HMPREF9429_01124"/>
<keyword evidence="12 15" id="KW-0648">Protein biosynthesis</keyword>
<dbReference type="NCBIfam" id="TIGR00472">
    <property type="entry name" value="pheT_bact"/>
    <property type="match status" value="1"/>
</dbReference>
<keyword evidence="7 15" id="KW-0479">Metal-binding</keyword>
<evidence type="ECO:0000256" key="15">
    <source>
        <dbReference type="HAMAP-Rule" id="MF_00283"/>
    </source>
</evidence>
<dbReference type="FunFam" id="3.30.70.380:FF:000001">
    <property type="entry name" value="Phenylalanine--tRNA ligase beta subunit"/>
    <property type="match status" value="1"/>
</dbReference>
<proteinExistence type="inferred from homology"/>
<keyword evidence="6 15" id="KW-0436">Ligase</keyword>
<keyword evidence="21" id="KW-1185">Reference proteome</keyword>
<dbReference type="Gene3D" id="2.40.50.140">
    <property type="entry name" value="Nucleic acid-binding proteins"/>
    <property type="match status" value="1"/>
</dbReference>
<dbReference type="SMART" id="SM00874">
    <property type="entry name" value="B5"/>
    <property type="match status" value="1"/>
</dbReference>
<evidence type="ECO:0000256" key="7">
    <source>
        <dbReference type="ARBA" id="ARBA00022723"/>
    </source>
</evidence>
<dbReference type="SUPFAM" id="SSF50249">
    <property type="entry name" value="Nucleic acid-binding proteins"/>
    <property type="match status" value="1"/>
</dbReference>
<dbReference type="InterPro" id="IPR045060">
    <property type="entry name" value="Phe-tRNA-ligase_IIc_bsu"/>
</dbReference>